<sequence length="283" mass="30982">MENYLKNSVIFADGLDHPECVALHPDGSVWAGGEGGQIYKISEDGTQVNEVANTGGFILGIAFNPTGDWLIICDLNKHCLWKLDIHSYELIKFSEGADEHKYNIPNYAVFDDAGNCYVSESGAFREISGKILKYDTQGEGSVWHNGPFNFANGLALNHAQDSIFVVSSWLPGVEKVAISPDGSAGERSVYCTLPKTVPDGIAFDLEGNLLVSCYTPNRIFKIAPDQTATVLVDDWEAHTLSNPTNVAFGGPDNDQLYVSNLGRWHILKIEYGQKGMPLASHKR</sequence>
<dbReference type="Pfam" id="PF08450">
    <property type="entry name" value="SGL"/>
    <property type="match status" value="1"/>
</dbReference>
<accession>A0A382FUJ3</accession>
<dbReference type="SUPFAM" id="SSF63829">
    <property type="entry name" value="Calcium-dependent phosphotriesterase"/>
    <property type="match status" value="1"/>
</dbReference>
<dbReference type="Gene3D" id="2.120.10.30">
    <property type="entry name" value="TolB, C-terminal domain"/>
    <property type="match status" value="1"/>
</dbReference>
<dbReference type="AlphaFoldDB" id="A0A382FUJ3"/>
<feature type="domain" description="SMP-30/Gluconolactonase/LRE-like region" evidence="1">
    <location>
        <begin position="60"/>
        <end position="259"/>
    </location>
</feature>
<dbReference type="PRINTS" id="PR01790">
    <property type="entry name" value="SMP30FAMILY"/>
</dbReference>
<dbReference type="InterPro" id="IPR005511">
    <property type="entry name" value="SMP-30"/>
</dbReference>
<feature type="non-terminal residue" evidence="2">
    <location>
        <position position="283"/>
    </location>
</feature>
<evidence type="ECO:0000259" key="1">
    <source>
        <dbReference type="Pfam" id="PF08450"/>
    </source>
</evidence>
<dbReference type="InterPro" id="IPR051262">
    <property type="entry name" value="SMP-30/CGR1_Lactonase"/>
</dbReference>
<dbReference type="PANTHER" id="PTHR47572:SF5">
    <property type="entry name" value="BLR2277 PROTEIN"/>
    <property type="match status" value="1"/>
</dbReference>
<organism evidence="2">
    <name type="scientific">marine metagenome</name>
    <dbReference type="NCBI Taxonomy" id="408172"/>
    <lineage>
        <taxon>unclassified sequences</taxon>
        <taxon>metagenomes</taxon>
        <taxon>ecological metagenomes</taxon>
    </lineage>
</organism>
<dbReference type="PANTHER" id="PTHR47572">
    <property type="entry name" value="LIPOPROTEIN-RELATED"/>
    <property type="match status" value="1"/>
</dbReference>
<dbReference type="EMBL" id="UINC01051652">
    <property type="protein sequence ID" value="SVB66064.1"/>
    <property type="molecule type" value="Genomic_DNA"/>
</dbReference>
<dbReference type="InterPro" id="IPR011042">
    <property type="entry name" value="6-blade_b-propeller_TolB-like"/>
</dbReference>
<dbReference type="InterPro" id="IPR013658">
    <property type="entry name" value="SGL"/>
</dbReference>
<name>A0A382FUJ3_9ZZZZ</name>
<dbReference type="Pfam" id="PF20067">
    <property type="entry name" value="SSL_N"/>
    <property type="match status" value="1"/>
</dbReference>
<proteinExistence type="predicted"/>
<protein>
    <recommendedName>
        <fullName evidence="1">SMP-30/Gluconolactonase/LRE-like region domain-containing protein</fullName>
    </recommendedName>
</protein>
<gene>
    <name evidence="2" type="ORF">METZ01_LOCUS218918</name>
</gene>
<reference evidence="2" key="1">
    <citation type="submission" date="2018-05" db="EMBL/GenBank/DDBJ databases">
        <authorList>
            <person name="Lanie J.A."/>
            <person name="Ng W.-L."/>
            <person name="Kazmierczak K.M."/>
            <person name="Andrzejewski T.M."/>
            <person name="Davidsen T.M."/>
            <person name="Wayne K.J."/>
            <person name="Tettelin H."/>
            <person name="Glass J.I."/>
            <person name="Rusch D."/>
            <person name="Podicherti R."/>
            <person name="Tsui H.-C.T."/>
            <person name="Winkler M.E."/>
        </authorList>
    </citation>
    <scope>NUCLEOTIDE SEQUENCE</scope>
</reference>
<evidence type="ECO:0000313" key="2">
    <source>
        <dbReference type="EMBL" id="SVB66064.1"/>
    </source>
</evidence>